<feature type="domain" description="Transposase Tc1-like" evidence="1">
    <location>
        <begin position="31"/>
        <end position="79"/>
    </location>
</feature>
<sequence>MTKHNRIKEASATVNRGGRLPAFKPTHIQVLLKIVAEHPQASLDEIANELYRQSGLQVCSATIRRCLRAQGIVRLKVKRHVYTP</sequence>
<organism evidence="2 3">
    <name type="scientific">Pseudomonas duriflava</name>
    <dbReference type="NCBI Taxonomy" id="459528"/>
    <lineage>
        <taxon>Bacteria</taxon>
        <taxon>Pseudomonadati</taxon>
        <taxon>Pseudomonadota</taxon>
        <taxon>Gammaproteobacteria</taxon>
        <taxon>Pseudomonadales</taxon>
        <taxon>Pseudomonadaceae</taxon>
        <taxon>Pseudomonas</taxon>
    </lineage>
</organism>
<name>A0A562PQW6_9PSED</name>
<protein>
    <submittedName>
        <fullName evidence="2">Transposase</fullName>
    </submittedName>
</protein>
<accession>A0A562PQW6</accession>
<dbReference type="EMBL" id="VLKY01000029">
    <property type="protein sequence ID" value="TWI46837.1"/>
    <property type="molecule type" value="Genomic_DNA"/>
</dbReference>
<reference evidence="2 3" key="1">
    <citation type="journal article" date="2015" name="Stand. Genomic Sci.">
        <title>Genomic Encyclopedia of Bacterial and Archaeal Type Strains, Phase III: the genomes of soil and plant-associated and newly described type strains.</title>
        <authorList>
            <person name="Whitman W.B."/>
            <person name="Woyke T."/>
            <person name="Klenk H.P."/>
            <person name="Zhou Y."/>
            <person name="Lilburn T.G."/>
            <person name="Beck B.J."/>
            <person name="De Vos P."/>
            <person name="Vandamme P."/>
            <person name="Eisen J.A."/>
            <person name="Garrity G."/>
            <person name="Hugenholtz P."/>
            <person name="Kyrpides N.C."/>
        </authorList>
    </citation>
    <scope>NUCLEOTIDE SEQUENCE [LARGE SCALE GENOMIC DNA]</scope>
    <source>
        <strain evidence="2 3">CGMCC 1.6858</strain>
    </source>
</reference>
<gene>
    <name evidence="2" type="ORF">IQ22_04454</name>
</gene>
<dbReference type="InterPro" id="IPR002492">
    <property type="entry name" value="Transposase_Tc1-like"/>
</dbReference>
<proteinExistence type="predicted"/>
<feature type="non-terminal residue" evidence="2">
    <location>
        <position position="84"/>
    </location>
</feature>
<dbReference type="InterPro" id="IPR009057">
    <property type="entry name" value="Homeodomain-like_sf"/>
</dbReference>
<dbReference type="SUPFAM" id="SSF46689">
    <property type="entry name" value="Homeodomain-like"/>
    <property type="match status" value="1"/>
</dbReference>
<evidence type="ECO:0000313" key="2">
    <source>
        <dbReference type="EMBL" id="TWI46837.1"/>
    </source>
</evidence>
<dbReference type="Proteomes" id="UP000316905">
    <property type="component" value="Unassembled WGS sequence"/>
</dbReference>
<keyword evidence="3" id="KW-1185">Reference proteome</keyword>
<evidence type="ECO:0000313" key="3">
    <source>
        <dbReference type="Proteomes" id="UP000316905"/>
    </source>
</evidence>
<dbReference type="Pfam" id="PF01498">
    <property type="entry name" value="HTH_Tnp_Tc3_2"/>
    <property type="match status" value="1"/>
</dbReference>
<evidence type="ECO:0000259" key="1">
    <source>
        <dbReference type="Pfam" id="PF01498"/>
    </source>
</evidence>
<dbReference type="GO" id="GO:0006313">
    <property type="term" value="P:DNA transposition"/>
    <property type="evidence" value="ECO:0007669"/>
    <property type="project" value="InterPro"/>
</dbReference>
<comment type="caution">
    <text evidence="2">The sequence shown here is derived from an EMBL/GenBank/DDBJ whole genome shotgun (WGS) entry which is preliminary data.</text>
</comment>
<dbReference type="GO" id="GO:0015074">
    <property type="term" value="P:DNA integration"/>
    <property type="evidence" value="ECO:0007669"/>
    <property type="project" value="InterPro"/>
</dbReference>
<dbReference type="GO" id="GO:0003677">
    <property type="term" value="F:DNA binding"/>
    <property type="evidence" value="ECO:0007669"/>
    <property type="project" value="InterPro"/>
</dbReference>
<dbReference type="AlphaFoldDB" id="A0A562PQW6"/>